<accession>E5Y3I2</accession>
<sequence>MKYEWKKHEKALYLPKAVPAPVTVPEHAFFMIRGEGNPNGEAFLEAIGVLYALSYAVKMLPKKGDAPEGYYEYAVFPLEGVWDTAEPMPPGEALNKDALRYTLMIRQPDFVTDELAERILAATSRKKPHPLYASASFGHWNDGLCVQMLHVGPYDDEPVSFNMMQAYCAEHGLRRASDSHREIYLSDARKTDPARLKTVLRFGVEPCA</sequence>
<proteinExistence type="predicted"/>
<dbReference type="AlphaFoldDB" id="E5Y3I2"/>
<dbReference type="OrthoDB" id="4772335at2"/>
<dbReference type="InterPro" id="IPR008319">
    <property type="entry name" value="GyrI-like_CCH_Lin2189-like"/>
</dbReference>
<reference evidence="2 3" key="2">
    <citation type="submission" date="2013-04" db="EMBL/GenBank/DDBJ databases">
        <title>The Genome Sequence of Bilophila wadsworthia 3_1_6.</title>
        <authorList>
            <consortium name="The Broad Institute Genomics Platform"/>
            <person name="Earl A."/>
            <person name="Ward D."/>
            <person name="Feldgarden M."/>
            <person name="Gevers D."/>
            <person name="Sibley C."/>
            <person name="Strauss J."/>
            <person name="Allen-Vercoe E."/>
            <person name="Walker B."/>
            <person name="Young S."/>
            <person name="Zeng Q."/>
            <person name="Gargeya S."/>
            <person name="Fitzgerald M."/>
            <person name="Haas B."/>
            <person name="Abouelleil A."/>
            <person name="Allen A.W."/>
            <person name="Alvarado L."/>
            <person name="Arachchi H.M."/>
            <person name="Berlin A.M."/>
            <person name="Chapman S.B."/>
            <person name="Gainer-Dewar J."/>
            <person name="Goldberg J."/>
            <person name="Griggs A."/>
            <person name="Gujja S."/>
            <person name="Hansen M."/>
            <person name="Howarth C."/>
            <person name="Imamovic A."/>
            <person name="Ireland A."/>
            <person name="Larimer J."/>
            <person name="McCowan C."/>
            <person name="Murphy C."/>
            <person name="Pearson M."/>
            <person name="Poon T.W."/>
            <person name="Priest M."/>
            <person name="Roberts A."/>
            <person name="Saif S."/>
            <person name="Shea T."/>
            <person name="Sisk P."/>
            <person name="Sykes S."/>
            <person name="Wortman J."/>
            <person name="Nusbaum C."/>
            <person name="Birren B."/>
        </authorList>
    </citation>
    <scope>NUCLEOTIDE SEQUENCE [LARGE SCALE GENOMIC DNA]</scope>
    <source>
        <strain evidence="2 3">3_1_6</strain>
    </source>
</reference>
<evidence type="ECO:0000259" key="1">
    <source>
        <dbReference type="Pfam" id="PF06445"/>
    </source>
</evidence>
<reference evidence="2 3" key="1">
    <citation type="submission" date="2010-10" db="EMBL/GenBank/DDBJ databases">
        <authorList>
            <consortium name="The Broad Institute Genome Sequencing Platform"/>
            <person name="Ward D."/>
            <person name="Earl A."/>
            <person name="Feldgarden M."/>
            <person name="Young S.K."/>
            <person name="Gargeya S."/>
            <person name="Zeng Q."/>
            <person name="Alvarado L."/>
            <person name="Berlin A."/>
            <person name="Bochicchio J."/>
            <person name="Chapman S.B."/>
            <person name="Chen Z."/>
            <person name="Freedman E."/>
            <person name="Gellesch M."/>
            <person name="Goldberg J."/>
            <person name="Griggs A."/>
            <person name="Gujja S."/>
            <person name="Heilman E."/>
            <person name="Heiman D."/>
            <person name="Howarth C."/>
            <person name="Mehta T."/>
            <person name="Neiman D."/>
            <person name="Pearson M."/>
            <person name="Roberts A."/>
            <person name="Saif S."/>
            <person name="Shea T."/>
            <person name="Shenoy N."/>
            <person name="Sisk P."/>
            <person name="Stolte C."/>
            <person name="Sykes S."/>
            <person name="White J."/>
            <person name="Yandava C."/>
            <person name="Allen-Vercoe E."/>
            <person name="Sibley C."/>
            <person name="Ambrose C.E."/>
            <person name="Strauss J."/>
            <person name="Daigneault M."/>
            <person name="Haas B."/>
            <person name="Nusbaum C."/>
            <person name="Birren B."/>
        </authorList>
    </citation>
    <scope>NUCLEOTIDE SEQUENCE [LARGE SCALE GENOMIC DNA]</scope>
    <source>
        <strain evidence="2 3">3_1_6</strain>
    </source>
</reference>
<dbReference type="Pfam" id="PF06445">
    <property type="entry name" value="GyrI-like"/>
    <property type="match status" value="1"/>
</dbReference>
<dbReference type="eggNOG" id="COG4832">
    <property type="taxonomic scope" value="Bacteria"/>
</dbReference>
<protein>
    <recommendedName>
        <fullName evidence="1">GyrI-like small molecule binding domain-containing protein</fullName>
    </recommendedName>
</protein>
<dbReference type="Proteomes" id="UP000006034">
    <property type="component" value="Unassembled WGS sequence"/>
</dbReference>
<evidence type="ECO:0000313" key="3">
    <source>
        <dbReference type="Proteomes" id="UP000006034"/>
    </source>
</evidence>
<gene>
    <name evidence="2" type="ORF">HMPREF0179_00743</name>
</gene>
<dbReference type="STRING" id="563192.HMPREF0179_00743"/>
<dbReference type="GeneID" id="78085883"/>
<keyword evidence="3" id="KW-1185">Reference proteome</keyword>
<dbReference type="PIRSF" id="PIRSF031644">
    <property type="entry name" value="UCP031644"/>
    <property type="match status" value="1"/>
</dbReference>
<organism evidence="2 3">
    <name type="scientific">Bilophila wadsworthia (strain 3_1_6)</name>
    <dbReference type="NCBI Taxonomy" id="563192"/>
    <lineage>
        <taxon>Bacteria</taxon>
        <taxon>Pseudomonadati</taxon>
        <taxon>Thermodesulfobacteriota</taxon>
        <taxon>Desulfovibrionia</taxon>
        <taxon>Desulfovibrionales</taxon>
        <taxon>Desulfovibrionaceae</taxon>
        <taxon>Bilophila</taxon>
    </lineage>
</organism>
<dbReference type="RefSeq" id="WP_005025124.1">
    <property type="nucleotide sequence ID" value="NZ_KE150238.1"/>
</dbReference>
<feature type="domain" description="GyrI-like small molecule binding" evidence="1">
    <location>
        <begin position="22"/>
        <end position="199"/>
    </location>
</feature>
<comment type="caution">
    <text evidence="2">The sequence shown here is derived from an EMBL/GenBank/DDBJ whole genome shotgun (WGS) entry which is preliminary data.</text>
</comment>
<dbReference type="EMBL" id="ADCP02000001">
    <property type="protein sequence ID" value="EFV45434.1"/>
    <property type="molecule type" value="Genomic_DNA"/>
</dbReference>
<dbReference type="HOGENOM" id="CLU_083625_0_0_7"/>
<dbReference type="Gene3D" id="3.20.80.10">
    <property type="entry name" value="Regulatory factor, effector binding domain"/>
    <property type="match status" value="1"/>
</dbReference>
<dbReference type="InterPro" id="IPR029442">
    <property type="entry name" value="GyrI-like"/>
</dbReference>
<name>E5Y3I2_BILW3</name>
<dbReference type="SUPFAM" id="SSF55136">
    <property type="entry name" value="Probable bacterial effector-binding domain"/>
    <property type="match status" value="1"/>
</dbReference>
<evidence type="ECO:0000313" key="2">
    <source>
        <dbReference type="EMBL" id="EFV45434.1"/>
    </source>
</evidence>
<dbReference type="InterPro" id="IPR011256">
    <property type="entry name" value="Reg_factor_effector_dom_sf"/>
</dbReference>